<keyword evidence="2" id="KW-1185">Reference proteome</keyword>
<proteinExistence type="predicted"/>
<dbReference type="EMBL" id="CAJVPU010023942">
    <property type="protein sequence ID" value="CAG8690500.1"/>
    <property type="molecule type" value="Genomic_DNA"/>
</dbReference>
<comment type="caution">
    <text evidence="1">The sequence shown here is derived from an EMBL/GenBank/DDBJ whole genome shotgun (WGS) entry which is preliminary data.</text>
</comment>
<dbReference type="Proteomes" id="UP000789702">
    <property type="component" value="Unassembled WGS sequence"/>
</dbReference>
<name>A0ACA9P8T4_9GLOM</name>
<protein>
    <submittedName>
        <fullName evidence="1">10009_t:CDS:1</fullName>
    </submittedName>
</protein>
<feature type="non-terminal residue" evidence="1">
    <location>
        <position position="296"/>
    </location>
</feature>
<sequence>MASPLLVFSSSMPTTIPSVIFGILFFLMTILHLYRIIQYRRQIYVYLFTFSCSRTVVYCIRIVWSLNVDVDELGLVSGFILCGFEFFVIMGIYTLLTDWVRLITKSQSDSSGSSKGKLFMEILLVNITKIVLPVCGVLGAVQVIQEYEDDGNAYDGSTSGILRKVSTLGFLICLTLYMVYVTYFAVVYVRKPISQQLHVMLLYTSGALLYIELVYRTFITFAQATDSANRYEWMIYVFEAMPELVLLAILGGIILGDWFFEEAPETDNESKINDPEIGTNKWILRIVQSAKKKTNA</sequence>
<accession>A0ACA9P8T4</accession>
<evidence type="ECO:0000313" key="2">
    <source>
        <dbReference type="Proteomes" id="UP000789702"/>
    </source>
</evidence>
<evidence type="ECO:0000313" key="1">
    <source>
        <dbReference type="EMBL" id="CAG8690500.1"/>
    </source>
</evidence>
<reference evidence="1" key="1">
    <citation type="submission" date="2021-06" db="EMBL/GenBank/DDBJ databases">
        <authorList>
            <person name="Kallberg Y."/>
            <person name="Tangrot J."/>
            <person name="Rosling A."/>
        </authorList>
    </citation>
    <scope>NUCLEOTIDE SEQUENCE</scope>
    <source>
        <strain evidence="1">IL203A</strain>
    </source>
</reference>
<gene>
    <name evidence="1" type="ORF">DHETER_LOCUS11228</name>
</gene>
<organism evidence="1 2">
    <name type="scientific">Dentiscutata heterogama</name>
    <dbReference type="NCBI Taxonomy" id="1316150"/>
    <lineage>
        <taxon>Eukaryota</taxon>
        <taxon>Fungi</taxon>
        <taxon>Fungi incertae sedis</taxon>
        <taxon>Mucoromycota</taxon>
        <taxon>Glomeromycotina</taxon>
        <taxon>Glomeromycetes</taxon>
        <taxon>Diversisporales</taxon>
        <taxon>Gigasporaceae</taxon>
        <taxon>Dentiscutata</taxon>
    </lineage>
</organism>